<evidence type="ECO:0000259" key="1">
    <source>
        <dbReference type="Pfam" id="PF03551"/>
    </source>
</evidence>
<sequence>MKDHNNHIIKSFMRGFGKTMILLLINKERTHGYEIMKKLHKFYSIKGMSHKIKPPGPSIIYPILHDLEERGLIKGEWELKGGRRIKYYKITPQGEETVKKIKHILRNHIMRTWEEFWEDIPQKRR</sequence>
<dbReference type="InterPro" id="IPR052509">
    <property type="entry name" value="Metal_resp_DNA-bind_regulator"/>
</dbReference>
<dbReference type="OrthoDB" id="56053at2157"/>
<dbReference type="PANTHER" id="PTHR33169:SF14">
    <property type="entry name" value="TRANSCRIPTIONAL REGULATOR RV3488"/>
    <property type="match status" value="1"/>
</dbReference>
<keyword evidence="3" id="KW-1185">Reference proteome</keyword>
<dbReference type="SUPFAM" id="SSF46785">
    <property type="entry name" value="Winged helix' DNA-binding domain"/>
    <property type="match status" value="1"/>
</dbReference>
<dbReference type="InterPro" id="IPR036388">
    <property type="entry name" value="WH-like_DNA-bd_sf"/>
</dbReference>
<dbReference type="AlphaFoldDB" id="A0A328PGJ2"/>
<dbReference type="PANTHER" id="PTHR33169">
    <property type="entry name" value="PADR-FAMILY TRANSCRIPTIONAL REGULATOR"/>
    <property type="match status" value="1"/>
</dbReference>
<reference evidence="2 3" key="1">
    <citation type="submission" date="2018-06" db="EMBL/GenBank/DDBJ databases">
        <title>Draft genome sequence of hyperthermophilic methanogen Methanothermobacter tenebrarum sp. MCM-B 1447.</title>
        <authorList>
            <person name="Pore S.D."/>
            <person name="Dagar S."/>
            <person name="Dhakephalkar P.K."/>
        </authorList>
    </citation>
    <scope>NUCLEOTIDE SEQUENCE [LARGE SCALE GENOMIC DNA]</scope>
    <source>
        <strain evidence="2 3">MCM B 1447</strain>
    </source>
</reference>
<dbReference type="InterPro" id="IPR005149">
    <property type="entry name" value="Tscrpt_reg_PadR_N"/>
</dbReference>
<dbReference type="RefSeq" id="WP_112094122.1">
    <property type="nucleotide sequence ID" value="NZ_QLOE01000006.1"/>
</dbReference>
<comment type="caution">
    <text evidence="2">The sequence shown here is derived from an EMBL/GenBank/DDBJ whole genome shotgun (WGS) entry which is preliminary data.</text>
</comment>
<evidence type="ECO:0000313" key="2">
    <source>
        <dbReference type="EMBL" id="RAO78935.1"/>
    </source>
</evidence>
<dbReference type="InterPro" id="IPR036390">
    <property type="entry name" value="WH_DNA-bd_sf"/>
</dbReference>
<protein>
    <submittedName>
        <fullName evidence="2">PadR family transcriptional regulator</fullName>
    </submittedName>
</protein>
<dbReference type="Gene3D" id="1.10.10.10">
    <property type="entry name" value="Winged helix-like DNA-binding domain superfamily/Winged helix DNA-binding domain"/>
    <property type="match status" value="1"/>
</dbReference>
<feature type="domain" description="Transcription regulator PadR N-terminal" evidence="1">
    <location>
        <begin position="21"/>
        <end position="99"/>
    </location>
</feature>
<organism evidence="2 3">
    <name type="scientific">Methanothermobacter tenebrarum</name>
    <dbReference type="NCBI Taxonomy" id="680118"/>
    <lineage>
        <taxon>Archaea</taxon>
        <taxon>Methanobacteriati</taxon>
        <taxon>Methanobacteriota</taxon>
        <taxon>Methanomada group</taxon>
        <taxon>Methanobacteria</taxon>
        <taxon>Methanobacteriales</taxon>
        <taxon>Methanobacteriaceae</taxon>
        <taxon>Methanothermobacter</taxon>
    </lineage>
</organism>
<dbReference type="Proteomes" id="UP000249782">
    <property type="component" value="Unassembled WGS sequence"/>
</dbReference>
<evidence type="ECO:0000313" key="3">
    <source>
        <dbReference type="Proteomes" id="UP000249782"/>
    </source>
</evidence>
<name>A0A328PGJ2_9EURY</name>
<accession>A0A328PGJ2</accession>
<proteinExistence type="predicted"/>
<gene>
    <name evidence="2" type="ORF">DPC56_05770</name>
</gene>
<dbReference type="EMBL" id="QLOE01000006">
    <property type="protein sequence ID" value="RAO78935.1"/>
    <property type="molecule type" value="Genomic_DNA"/>
</dbReference>
<dbReference type="Pfam" id="PF03551">
    <property type="entry name" value="PadR"/>
    <property type="match status" value="1"/>
</dbReference>